<dbReference type="AlphaFoldDB" id="A0A346GID5"/>
<evidence type="ECO:0000313" key="3">
    <source>
        <dbReference type="Proteomes" id="UP000256244"/>
    </source>
</evidence>
<organism evidence="2 3">
    <name type="scientific">Escherichia coli</name>
    <dbReference type="NCBI Taxonomy" id="562"/>
    <lineage>
        <taxon>Bacteria</taxon>
        <taxon>Pseudomonadati</taxon>
        <taxon>Pseudomonadota</taxon>
        <taxon>Gammaproteobacteria</taxon>
        <taxon>Enterobacterales</taxon>
        <taxon>Enterobacteriaceae</taxon>
        <taxon>Escherichia</taxon>
    </lineage>
</organism>
<gene>
    <name evidence="2" type="ORF">DS732_12035</name>
</gene>
<feature type="compositionally biased region" description="Polar residues" evidence="1">
    <location>
        <begin position="1"/>
        <end position="24"/>
    </location>
</feature>
<dbReference type="EMBL" id="CP031546">
    <property type="protein sequence ID" value="AXO07031.1"/>
    <property type="molecule type" value="Genomic_DNA"/>
</dbReference>
<evidence type="ECO:0000313" key="2">
    <source>
        <dbReference type="EMBL" id="AXO07031.1"/>
    </source>
</evidence>
<dbReference type="Proteomes" id="UP000256244">
    <property type="component" value="Chromosome"/>
</dbReference>
<evidence type="ECO:0000256" key="1">
    <source>
        <dbReference type="SAM" id="MobiDB-lite"/>
    </source>
</evidence>
<feature type="region of interest" description="Disordered" evidence="1">
    <location>
        <begin position="1"/>
        <end position="71"/>
    </location>
</feature>
<accession>A0A346GID5</accession>
<reference evidence="2 3" key="1">
    <citation type="submission" date="2018-08" db="EMBL/GenBank/DDBJ databases">
        <title>Complete genome sequencing and genomic characterization of five Escherichia coli strains co-producing MCR-1 and ESBLs from different origins in China.</title>
        <authorList>
            <person name="Bai L."/>
        </authorList>
    </citation>
    <scope>NUCLEOTIDE SEQUENCE [LARGE SCALE GENOMIC DNA]</scope>
    <source>
        <strain evidence="3">cq9</strain>
    </source>
</reference>
<protein>
    <submittedName>
        <fullName evidence="2">Uncharacterized protein</fullName>
    </submittedName>
</protein>
<name>A0A346GID5_ECOLX</name>
<sequence>MKTYRSTAISHLNNKISPPHTSTGRRNKLTEKKQKTRRSGLSAGALRMPDTSEVARDFSPAGSLTPQVRKL</sequence>
<proteinExistence type="predicted"/>
<feature type="compositionally biased region" description="Polar residues" evidence="1">
    <location>
        <begin position="62"/>
        <end position="71"/>
    </location>
</feature>